<dbReference type="Proteomes" id="UP001155145">
    <property type="component" value="Unassembled WGS sequence"/>
</dbReference>
<dbReference type="EMBL" id="CP094984">
    <property type="protein sequence ID" value="UON93219.1"/>
    <property type="molecule type" value="Genomic_DNA"/>
</dbReference>
<dbReference type="RefSeq" id="WP_227929035.1">
    <property type="nucleotide sequence ID" value="NZ_CP094984.1"/>
</dbReference>
<gene>
    <name evidence="3" type="ORF">LJ755_10660</name>
    <name evidence="4" type="ORF">MUK71_06295</name>
</gene>
<evidence type="ECO:0000259" key="2">
    <source>
        <dbReference type="Pfam" id="PF08327"/>
    </source>
</evidence>
<evidence type="ECO:0000256" key="1">
    <source>
        <dbReference type="ARBA" id="ARBA00006817"/>
    </source>
</evidence>
<evidence type="ECO:0000313" key="4">
    <source>
        <dbReference type="EMBL" id="UON93219.1"/>
    </source>
</evidence>
<name>A0A9X1M9U7_9MICC</name>
<proteinExistence type="inferred from homology"/>
<organism evidence="3 6">
    <name type="scientific">Arthrobacter zhangbolii</name>
    <dbReference type="NCBI Taxonomy" id="2886936"/>
    <lineage>
        <taxon>Bacteria</taxon>
        <taxon>Bacillati</taxon>
        <taxon>Actinomycetota</taxon>
        <taxon>Actinomycetes</taxon>
        <taxon>Micrococcales</taxon>
        <taxon>Micrococcaceae</taxon>
        <taxon>Arthrobacter</taxon>
    </lineage>
</organism>
<dbReference type="AlphaFoldDB" id="A0A9X1M9U7"/>
<sequence length="287" mass="30924">MTSSSSAGIPAPAGRIEQHPDGYTLTFERRLDFPVDHVWDVLTNRDKVAQWLGIITPAWQIGKEYRLDMGESAVTGTVLQMSPGASLQLTWEDPLGDESVLDWQVHQSADGAVLQFRTHENTADFLTEGAAGWQGILEAFDAVVAGIEPVRTDDPDQWLGLRDAYAEDFDVSPTMGRLDNLRTPAEVVFERWYSAPAGDVGPALERAAARFGIGQGARIDIGEDAGHVRVIIRDPVTGGPDAAAERLAAWHMALDAAGAGLAGHEANPSSRRLVALKDFYRGPADGA</sequence>
<comment type="similarity">
    <text evidence="1">Belongs to the AHA1 family.</text>
</comment>
<dbReference type="InterPro" id="IPR023393">
    <property type="entry name" value="START-like_dom_sf"/>
</dbReference>
<evidence type="ECO:0000313" key="6">
    <source>
        <dbReference type="Proteomes" id="UP001155145"/>
    </source>
</evidence>
<protein>
    <submittedName>
        <fullName evidence="3">SRPBCC domain-containing protein</fullName>
    </submittedName>
</protein>
<dbReference type="Gene3D" id="3.30.530.20">
    <property type="match status" value="1"/>
</dbReference>
<dbReference type="EMBL" id="JAJFZT010000006">
    <property type="protein sequence ID" value="MCC3273187.1"/>
    <property type="molecule type" value="Genomic_DNA"/>
</dbReference>
<dbReference type="InterPro" id="IPR013538">
    <property type="entry name" value="ASHA1/2-like_C"/>
</dbReference>
<evidence type="ECO:0000313" key="5">
    <source>
        <dbReference type="Proteomes" id="UP000829758"/>
    </source>
</evidence>
<dbReference type="Pfam" id="PF08327">
    <property type="entry name" value="AHSA1"/>
    <property type="match status" value="1"/>
</dbReference>
<dbReference type="Proteomes" id="UP000829758">
    <property type="component" value="Chromosome"/>
</dbReference>
<accession>A0A9X1M9U7</accession>
<keyword evidence="5" id="KW-1185">Reference proteome</keyword>
<evidence type="ECO:0000313" key="3">
    <source>
        <dbReference type="EMBL" id="MCC3273187.1"/>
    </source>
</evidence>
<dbReference type="SUPFAM" id="SSF55961">
    <property type="entry name" value="Bet v1-like"/>
    <property type="match status" value="1"/>
</dbReference>
<feature type="domain" description="Activator of Hsp90 ATPase homologue 1/2-like C-terminal" evidence="2">
    <location>
        <begin position="32"/>
        <end position="144"/>
    </location>
</feature>
<reference evidence="3" key="1">
    <citation type="submission" date="2021-10" db="EMBL/GenBank/DDBJ databases">
        <title>Novel species in genus Arthrobacter.</title>
        <authorList>
            <person name="Liu Y."/>
        </authorList>
    </citation>
    <scope>NUCLEOTIDE SEQUENCE</scope>
    <source>
        <strain evidence="5">zg-Y462</strain>
        <strain evidence="3">Zg-Y462</strain>
    </source>
</reference>